<feature type="transmembrane region" description="Helical" evidence="7">
    <location>
        <begin position="117"/>
        <end position="138"/>
    </location>
</feature>
<comment type="subcellular location">
    <subcellularLocation>
        <location evidence="1">Cell membrane</location>
        <topology evidence="1">Multi-pass membrane protein</topology>
    </subcellularLocation>
</comment>
<evidence type="ECO:0000313" key="10">
    <source>
        <dbReference type="Proteomes" id="UP001325680"/>
    </source>
</evidence>
<accession>A0ABZ0WDG0</accession>
<feature type="domain" description="Glycine transporter" evidence="8">
    <location>
        <begin position="6"/>
        <end position="79"/>
    </location>
</feature>
<evidence type="ECO:0000256" key="4">
    <source>
        <dbReference type="ARBA" id="ARBA00022692"/>
    </source>
</evidence>
<feature type="transmembrane region" description="Helical" evidence="7">
    <location>
        <begin position="59"/>
        <end position="79"/>
    </location>
</feature>
<protein>
    <submittedName>
        <fullName evidence="9">TRIC cation channel family protein</fullName>
    </submittedName>
</protein>
<evidence type="ECO:0000256" key="1">
    <source>
        <dbReference type="ARBA" id="ARBA00004651"/>
    </source>
</evidence>
<dbReference type="PANTHER" id="PTHR30506:SF3">
    <property type="entry name" value="UPF0126 INNER MEMBRANE PROTEIN YADS-RELATED"/>
    <property type="match status" value="1"/>
</dbReference>
<feature type="transmembrane region" description="Helical" evidence="7">
    <location>
        <begin position="150"/>
        <end position="169"/>
    </location>
</feature>
<dbReference type="InterPro" id="IPR005115">
    <property type="entry name" value="Gly_transporter"/>
</dbReference>
<comment type="similarity">
    <text evidence="2">Belongs to the UPF0126 family.</text>
</comment>
<feature type="transmembrane region" description="Helical" evidence="7">
    <location>
        <begin position="30"/>
        <end position="47"/>
    </location>
</feature>
<dbReference type="RefSeq" id="WP_162817785.1">
    <property type="nucleotide sequence ID" value="NZ_CP139960.1"/>
</dbReference>
<evidence type="ECO:0000256" key="6">
    <source>
        <dbReference type="ARBA" id="ARBA00023136"/>
    </source>
</evidence>
<evidence type="ECO:0000259" key="8">
    <source>
        <dbReference type="Pfam" id="PF03458"/>
    </source>
</evidence>
<keyword evidence="4 7" id="KW-0812">Transmembrane</keyword>
<feature type="transmembrane region" description="Helical" evidence="7">
    <location>
        <begin position="91"/>
        <end position="111"/>
    </location>
</feature>
<feature type="transmembrane region" description="Helical" evidence="7">
    <location>
        <begin position="6"/>
        <end position="23"/>
    </location>
</feature>
<evidence type="ECO:0000256" key="2">
    <source>
        <dbReference type="ARBA" id="ARBA00008193"/>
    </source>
</evidence>
<keyword evidence="5 7" id="KW-1133">Transmembrane helix</keyword>
<dbReference type="Pfam" id="PF03458">
    <property type="entry name" value="Gly_transporter"/>
    <property type="match status" value="2"/>
</dbReference>
<feature type="transmembrane region" description="Helical" evidence="7">
    <location>
        <begin position="175"/>
        <end position="191"/>
    </location>
</feature>
<feature type="domain" description="Glycine transporter" evidence="8">
    <location>
        <begin position="92"/>
        <end position="166"/>
    </location>
</feature>
<dbReference type="EMBL" id="CP139960">
    <property type="protein sequence ID" value="WQD40743.1"/>
    <property type="molecule type" value="Genomic_DNA"/>
</dbReference>
<reference evidence="9 10" key="1">
    <citation type="submission" date="2023-12" db="EMBL/GenBank/DDBJ databases">
        <title>Genome sequencing and assembly of bacterial species from a model synthetic community.</title>
        <authorList>
            <person name="Hogle S.L."/>
        </authorList>
    </citation>
    <scope>NUCLEOTIDE SEQUENCE [LARGE SCALE GENOMIC DNA]</scope>
    <source>
        <strain evidence="9 10">HAMBI_3031</strain>
    </source>
</reference>
<evidence type="ECO:0000313" key="9">
    <source>
        <dbReference type="EMBL" id="WQD40743.1"/>
    </source>
</evidence>
<proteinExistence type="inferred from homology"/>
<keyword evidence="10" id="KW-1185">Reference proteome</keyword>
<evidence type="ECO:0000256" key="3">
    <source>
        <dbReference type="ARBA" id="ARBA00022475"/>
    </source>
</evidence>
<organism evidence="9 10">
    <name type="scientific">Niabella yanshanensis</name>
    <dbReference type="NCBI Taxonomy" id="577386"/>
    <lineage>
        <taxon>Bacteria</taxon>
        <taxon>Pseudomonadati</taxon>
        <taxon>Bacteroidota</taxon>
        <taxon>Chitinophagia</taxon>
        <taxon>Chitinophagales</taxon>
        <taxon>Chitinophagaceae</taxon>
        <taxon>Niabella</taxon>
    </lineage>
</organism>
<name>A0ABZ0WDG0_9BACT</name>
<sequence>MTFLTVITYLGIFMFALAGAFKARGAKLDIFGGLVVAFVSAYGGGTLRDLLLGVRPLTWINDNLAFGLVFAGTAVTFLVKDKVNNFRRTIFFTDAMGIGLFTAVGIEAAIQTGTNNLYSLIMGIITATFGGLIADIFCGYAPLLLRKGELYATACAAGGLAFILINKYFDFHRSLDLSICVILVVAVRIYSKRKRLTLPEI</sequence>
<dbReference type="Proteomes" id="UP001325680">
    <property type="component" value="Chromosome"/>
</dbReference>
<keyword evidence="3" id="KW-1003">Cell membrane</keyword>
<keyword evidence="6 7" id="KW-0472">Membrane</keyword>
<evidence type="ECO:0000256" key="5">
    <source>
        <dbReference type="ARBA" id="ARBA00022989"/>
    </source>
</evidence>
<dbReference type="PANTHER" id="PTHR30506">
    <property type="entry name" value="INNER MEMBRANE PROTEIN"/>
    <property type="match status" value="1"/>
</dbReference>
<evidence type="ECO:0000256" key="7">
    <source>
        <dbReference type="SAM" id="Phobius"/>
    </source>
</evidence>
<gene>
    <name evidence="9" type="ORF">U0035_11340</name>
</gene>